<dbReference type="Proteomes" id="UP000254079">
    <property type="component" value="Unassembled WGS sequence"/>
</dbReference>
<organism evidence="1 2">
    <name type="scientific">Escherichia coli</name>
    <dbReference type="NCBI Taxonomy" id="562"/>
    <lineage>
        <taxon>Bacteria</taxon>
        <taxon>Pseudomonadati</taxon>
        <taxon>Pseudomonadota</taxon>
        <taxon>Gammaproteobacteria</taxon>
        <taxon>Enterobacterales</taxon>
        <taxon>Enterobacteriaceae</taxon>
        <taxon>Escherichia</taxon>
    </lineage>
</organism>
<dbReference type="AlphaFoldDB" id="A0A376U916"/>
<name>A0A376U916_ECOLX</name>
<dbReference type="EMBL" id="UGCP01000002">
    <property type="protein sequence ID" value="STI85568.1"/>
    <property type="molecule type" value="Genomic_DNA"/>
</dbReference>
<reference evidence="1 2" key="1">
    <citation type="submission" date="2018-06" db="EMBL/GenBank/DDBJ databases">
        <authorList>
            <consortium name="Pathogen Informatics"/>
            <person name="Doyle S."/>
        </authorList>
    </citation>
    <scope>NUCLEOTIDE SEQUENCE [LARGE SCALE GENOMIC DNA]</scope>
    <source>
        <strain evidence="1 2">NCTC8622</strain>
    </source>
</reference>
<proteinExistence type="predicted"/>
<protein>
    <submittedName>
        <fullName evidence="1">D-cysteine desulfhydrase</fullName>
        <ecNumber evidence="1">4.4.1.15</ecNumber>
    </submittedName>
</protein>
<dbReference type="EC" id="4.4.1.15" evidence="1"/>
<sequence>MPLHNLTRFPRLEFIGAPTPLEYLPRFSDYLGREIFIKRDDVTPMAMAAINYVSWNFSRQMPCAKVPIR</sequence>
<dbReference type="SUPFAM" id="SSF53686">
    <property type="entry name" value="Tryptophan synthase beta subunit-like PLP-dependent enzymes"/>
    <property type="match status" value="1"/>
</dbReference>
<dbReference type="Gene3D" id="3.40.50.1100">
    <property type="match status" value="1"/>
</dbReference>
<dbReference type="InterPro" id="IPR036052">
    <property type="entry name" value="TrpB-like_PALP_sf"/>
</dbReference>
<gene>
    <name evidence="1" type="primary">yedO_1</name>
    <name evidence="1" type="ORF">NCTC8622_04667</name>
</gene>
<accession>A0A376U916</accession>
<evidence type="ECO:0000313" key="1">
    <source>
        <dbReference type="EMBL" id="STI85568.1"/>
    </source>
</evidence>
<evidence type="ECO:0000313" key="2">
    <source>
        <dbReference type="Proteomes" id="UP000254079"/>
    </source>
</evidence>
<keyword evidence="1" id="KW-0456">Lyase</keyword>
<dbReference type="GO" id="GO:0019148">
    <property type="term" value="F:D-cysteine desulfhydrase activity"/>
    <property type="evidence" value="ECO:0007669"/>
    <property type="project" value="UniProtKB-EC"/>
</dbReference>